<dbReference type="InterPro" id="IPR004682">
    <property type="entry name" value="TRAP_DctP"/>
</dbReference>
<evidence type="ECO:0000256" key="3">
    <source>
        <dbReference type="ARBA" id="ARBA00022448"/>
    </source>
</evidence>
<dbReference type="RefSeq" id="WP_163652670.1">
    <property type="nucleotide sequence ID" value="NZ_JAAGRN010000003.1"/>
</dbReference>
<dbReference type="PIRSF" id="PIRSF006470">
    <property type="entry name" value="DctB"/>
    <property type="match status" value="1"/>
</dbReference>
<dbReference type="PANTHER" id="PTHR33376:SF4">
    <property type="entry name" value="SIALIC ACID-BINDING PERIPLASMIC PROTEIN SIAP"/>
    <property type="match status" value="1"/>
</dbReference>
<dbReference type="Gene3D" id="3.40.190.170">
    <property type="entry name" value="Bacterial extracellular solute-binding protein, family 7"/>
    <property type="match status" value="1"/>
</dbReference>
<comment type="caution">
    <text evidence="6">The sequence shown here is derived from an EMBL/GenBank/DDBJ whole genome shotgun (WGS) entry which is preliminary data.</text>
</comment>
<dbReference type="NCBIfam" id="NF037995">
    <property type="entry name" value="TRAP_S1"/>
    <property type="match status" value="1"/>
</dbReference>
<protein>
    <submittedName>
        <fullName evidence="6">TRAP transporter substrate-binding protein</fullName>
    </submittedName>
</protein>
<dbReference type="EMBL" id="JAAGRN010000003">
    <property type="protein sequence ID" value="NDY82835.1"/>
    <property type="molecule type" value="Genomic_DNA"/>
</dbReference>
<evidence type="ECO:0000256" key="5">
    <source>
        <dbReference type="SAM" id="SignalP"/>
    </source>
</evidence>
<keyword evidence="4 5" id="KW-0732">Signal</keyword>
<dbReference type="CDD" id="cd13603">
    <property type="entry name" value="PBP2_TRAP_Siap_TeaA_like"/>
    <property type="match status" value="1"/>
</dbReference>
<evidence type="ECO:0000313" key="6">
    <source>
        <dbReference type="EMBL" id="NDY82835.1"/>
    </source>
</evidence>
<accession>A0A6B2R688</accession>
<dbReference type="AlphaFoldDB" id="A0A6B2R688"/>
<sequence>MINRRKLLAVSALVAAAFGFSVPTTASAQTVIKLGWTTTDGPTDPYAVGARAFKAAVEKNTNGSVQVQLFPNRQLGDEKQVMEGVRFGTVDAGIITNAVVAQIEPAFQINDLPFLYTNEAQAQKVLDGKLGADLAAMLAKKNMIVLGYMEGGFRQMINNKKPVSAPSDVTGVKYRVMQNPLFIDMFNSLGGAAVPMAWGETFTAVQQGTIDGLEIPVAVIDGSKMYEVTKFLSMTNHTYSVIELLISKRTLDKLTPEQRAAVIAAGKTATVEQRAESAKNEKALLAGLEQKGMKINQVNDVAAFRKAVQPIYDKAKKTVGDPLVNQALDAVK</sequence>
<dbReference type="PANTHER" id="PTHR33376">
    <property type="match status" value="1"/>
</dbReference>
<name>A0A6B2R688_9BURK</name>
<dbReference type="PROSITE" id="PS51318">
    <property type="entry name" value="TAT"/>
    <property type="match status" value="1"/>
</dbReference>
<comment type="similarity">
    <text evidence="2">Belongs to the bacterial solute-binding protein 7 family.</text>
</comment>
<reference evidence="6" key="1">
    <citation type="submission" date="2020-02" db="EMBL/GenBank/DDBJ databases">
        <authorList>
            <person name="Chen W.-M."/>
        </authorList>
    </citation>
    <scope>NUCLEOTIDE SEQUENCE</scope>
    <source>
        <strain evidence="6">NBD-18</strain>
    </source>
</reference>
<dbReference type="InterPro" id="IPR038404">
    <property type="entry name" value="TRAP_DctP_sf"/>
</dbReference>
<dbReference type="GO" id="GO:0055085">
    <property type="term" value="P:transmembrane transport"/>
    <property type="evidence" value="ECO:0007669"/>
    <property type="project" value="InterPro"/>
</dbReference>
<dbReference type="InterPro" id="IPR006311">
    <property type="entry name" value="TAT_signal"/>
</dbReference>
<dbReference type="Pfam" id="PF03480">
    <property type="entry name" value="DctP"/>
    <property type="match status" value="1"/>
</dbReference>
<evidence type="ECO:0000256" key="1">
    <source>
        <dbReference type="ARBA" id="ARBA00004196"/>
    </source>
</evidence>
<feature type="signal peptide" evidence="5">
    <location>
        <begin position="1"/>
        <end position="28"/>
    </location>
</feature>
<gene>
    <name evidence="6" type="ORF">G3I67_06280</name>
</gene>
<comment type="subcellular location">
    <subcellularLocation>
        <location evidence="1">Cell envelope</location>
    </subcellularLocation>
</comment>
<keyword evidence="3" id="KW-0813">Transport</keyword>
<organism evidence="6">
    <name type="scientific">Sheuella amnicola</name>
    <dbReference type="NCBI Taxonomy" id="2707330"/>
    <lineage>
        <taxon>Bacteria</taxon>
        <taxon>Pseudomonadati</taxon>
        <taxon>Pseudomonadota</taxon>
        <taxon>Betaproteobacteria</taxon>
        <taxon>Burkholderiales</taxon>
        <taxon>Alcaligenaceae</taxon>
        <taxon>Sheuella</taxon>
    </lineage>
</organism>
<dbReference type="NCBIfam" id="TIGR00787">
    <property type="entry name" value="dctP"/>
    <property type="match status" value="1"/>
</dbReference>
<dbReference type="InterPro" id="IPR018389">
    <property type="entry name" value="DctP_fam"/>
</dbReference>
<evidence type="ECO:0000256" key="2">
    <source>
        <dbReference type="ARBA" id="ARBA00009023"/>
    </source>
</evidence>
<feature type="chain" id="PRO_5025687883" evidence="5">
    <location>
        <begin position="29"/>
        <end position="332"/>
    </location>
</feature>
<dbReference type="GO" id="GO:0030288">
    <property type="term" value="C:outer membrane-bounded periplasmic space"/>
    <property type="evidence" value="ECO:0007669"/>
    <property type="project" value="InterPro"/>
</dbReference>
<evidence type="ECO:0000256" key="4">
    <source>
        <dbReference type="ARBA" id="ARBA00022729"/>
    </source>
</evidence>
<proteinExistence type="inferred from homology"/>